<dbReference type="Gene3D" id="1.20.58.1250">
    <property type="entry name" value="Tubulin Binding Cofactor C, N-terminal domain"/>
    <property type="match status" value="1"/>
</dbReference>
<dbReference type="InterPro" id="IPR027684">
    <property type="entry name" value="TBCC"/>
</dbReference>
<comment type="similarity">
    <text evidence="2">Belongs to the TBCC family.</text>
</comment>
<dbReference type="AlphaFoldDB" id="A0A9W8EHU2"/>
<dbReference type="OrthoDB" id="194775at2759"/>
<dbReference type="InterPro" id="IPR038397">
    <property type="entry name" value="TBCC_N_sf"/>
</dbReference>
<dbReference type="EMBL" id="JANBQF010000014">
    <property type="protein sequence ID" value="KAJ2007958.1"/>
    <property type="molecule type" value="Genomic_DNA"/>
</dbReference>
<evidence type="ECO:0000256" key="2">
    <source>
        <dbReference type="ARBA" id="ARBA00008848"/>
    </source>
</evidence>
<reference evidence="5" key="1">
    <citation type="submission" date="2022-07" db="EMBL/GenBank/DDBJ databases">
        <title>Phylogenomic reconstructions and comparative analyses of Kickxellomycotina fungi.</title>
        <authorList>
            <person name="Reynolds N.K."/>
            <person name="Stajich J.E."/>
            <person name="Barry K."/>
            <person name="Grigoriev I.V."/>
            <person name="Crous P."/>
            <person name="Smith M.E."/>
        </authorList>
    </citation>
    <scope>NUCLEOTIDE SEQUENCE</scope>
    <source>
        <strain evidence="5">IMI 214461</strain>
    </source>
</reference>
<evidence type="ECO:0000256" key="3">
    <source>
        <dbReference type="ARBA" id="ARBA00022490"/>
    </source>
</evidence>
<comment type="subcellular location">
    <subcellularLocation>
        <location evidence="1">Cytoplasm</location>
    </subcellularLocation>
</comment>
<evidence type="ECO:0000259" key="4">
    <source>
        <dbReference type="PROSITE" id="PS51329"/>
    </source>
</evidence>
<dbReference type="Gene3D" id="2.160.20.70">
    <property type="match status" value="1"/>
</dbReference>
<proteinExistence type="inferred from homology"/>
<protein>
    <recommendedName>
        <fullName evidence="4">C-CAP/cofactor C-like domain-containing protein</fullName>
    </recommendedName>
</protein>
<comment type="caution">
    <text evidence="5">The sequence shown here is derived from an EMBL/GenBank/DDBJ whole genome shotgun (WGS) entry which is preliminary data.</text>
</comment>
<evidence type="ECO:0000313" key="6">
    <source>
        <dbReference type="Proteomes" id="UP001150907"/>
    </source>
</evidence>
<gene>
    <name evidence="5" type="ORF">H4R26_000466</name>
</gene>
<dbReference type="PANTHER" id="PTHR15139:SF0">
    <property type="entry name" value="TUBULIN-SPECIFIC CHAPERONE C"/>
    <property type="match status" value="1"/>
</dbReference>
<name>A0A9W8EHU2_9FUNG</name>
<dbReference type="InterPro" id="IPR016098">
    <property type="entry name" value="CAP/MinC_C"/>
</dbReference>
<evidence type="ECO:0000256" key="1">
    <source>
        <dbReference type="ARBA" id="ARBA00004496"/>
    </source>
</evidence>
<dbReference type="PROSITE" id="PS51329">
    <property type="entry name" value="C_CAP_COFACTOR_C"/>
    <property type="match status" value="1"/>
</dbReference>
<organism evidence="5 6">
    <name type="scientific">Coemansia thaxteri</name>
    <dbReference type="NCBI Taxonomy" id="2663907"/>
    <lineage>
        <taxon>Eukaryota</taxon>
        <taxon>Fungi</taxon>
        <taxon>Fungi incertae sedis</taxon>
        <taxon>Zoopagomycota</taxon>
        <taxon>Kickxellomycotina</taxon>
        <taxon>Kickxellomycetes</taxon>
        <taxon>Kickxellales</taxon>
        <taxon>Kickxellaceae</taxon>
        <taxon>Coemansia</taxon>
    </lineage>
</organism>
<evidence type="ECO:0000313" key="5">
    <source>
        <dbReference type="EMBL" id="KAJ2007958.1"/>
    </source>
</evidence>
<dbReference type="InterPro" id="IPR012945">
    <property type="entry name" value="Tubulin-bd_cofactor_C_dom"/>
</dbReference>
<accession>A0A9W8EHU2</accession>
<keyword evidence="6" id="KW-1185">Reference proteome</keyword>
<dbReference type="PANTHER" id="PTHR15139">
    <property type="entry name" value="TUBULIN FOLDING COFACTOR C"/>
    <property type="match status" value="1"/>
</dbReference>
<keyword evidence="3" id="KW-0963">Cytoplasm</keyword>
<dbReference type="GO" id="GO:0007021">
    <property type="term" value="P:tubulin complex assembly"/>
    <property type="evidence" value="ECO:0007669"/>
    <property type="project" value="TreeGrafter"/>
</dbReference>
<dbReference type="GO" id="GO:0007023">
    <property type="term" value="P:post-chaperonin tubulin folding pathway"/>
    <property type="evidence" value="ECO:0007669"/>
    <property type="project" value="InterPro"/>
</dbReference>
<feature type="domain" description="C-CAP/cofactor C-like" evidence="4">
    <location>
        <begin position="127"/>
        <end position="287"/>
    </location>
</feature>
<dbReference type="GO" id="GO:0005737">
    <property type="term" value="C:cytoplasm"/>
    <property type="evidence" value="ECO:0007669"/>
    <property type="project" value="UniProtKB-SubCell"/>
</dbReference>
<sequence length="330" mass="36472">MASSSSAANATAAAKYWEYFQLQKEAITAMVAQSQDASQAVRELDSSLREAYIFLPPYDLKRFNDDLEELRALLQQKRGGASKKQGFKFKSAVARPSNAVSTIVNTASPSSADLPVAEPTYNGVHMPPAPSTRPSYSFTGIDDRWIAADPLQLLGEDRLQGPTDCELRDISNSIVDLRPISHSLRALNCHRVQNSVVICGPFSGSATVRDSAGCAMVLGVRQFRLENSRAIDVYLFCTSHPIIERSSGVRFAPYPLELQSSQIQREFDATQLSSQPNSFDKVDDFNWLKRQASPNWSLQKLLPSANDWALLDDASRPCTQSLHALIKRMS</sequence>
<dbReference type="Proteomes" id="UP001150907">
    <property type="component" value="Unassembled WGS sequence"/>
</dbReference>
<dbReference type="InterPro" id="IPR017901">
    <property type="entry name" value="C-CAP_CF_C-like"/>
</dbReference>
<dbReference type="Pfam" id="PF07986">
    <property type="entry name" value="TBCC"/>
    <property type="match status" value="1"/>
</dbReference>